<gene>
    <name evidence="1" type="ORF">S01H1_20779</name>
</gene>
<proteinExistence type="predicted"/>
<sequence length="53" mass="6169">MGHKLRTINYIPAWADGHQIGTGRRDVTRRYKAITDHLDGRRDFRLLELGAYS</sequence>
<organism evidence="1">
    <name type="scientific">marine sediment metagenome</name>
    <dbReference type="NCBI Taxonomy" id="412755"/>
    <lineage>
        <taxon>unclassified sequences</taxon>
        <taxon>metagenomes</taxon>
        <taxon>ecological metagenomes</taxon>
    </lineage>
</organism>
<dbReference type="AlphaFoldDB" id="X0T943"/>
<reference evidence="1" key="1">
    <citation type="journal article" date="2014" name="Front. Microbiol.">
        <title>High frequency of phylogenetically diverse reductive dehalogenase-homologous genes in deep subseafloor sedimentary metagenomes.</title>
        <authorList>
            <person name="Kawai M."/>
            <person name="Futagami T."/>
            <person name="Toyoda A."/>
            <person name="Takaki Y."/>
            <person name="Nishi S."/>
            <person name="Hori S."/>
            <person name="Arai W."/>
            <person name="Tsubouchi T."/>
            <person name="Morono Y."/>
            <person name="Uchiyama I."/>
            <person name="Ito T."/>
            <person name="Fujiyama A."/>
            <person name="Inagaki F."/>
            <person name="Takami H."/>
        </authorList>
    </citation>
    <scope>NUCLEOTIDE SEQUENCE</scope>
    <source>
        <strain evidence="1">Expedition CK06-06</strain>
    </source>
</reference>
<accession>X0T943</accession>
<evidence type="ECO:0000313" key="1">
    <source>
        <dbReference type="EMBL" id="GAF89734.1"/>
    </source>
</evidence>
<protein>
    <submittedName>
        <fullName evidence="1">Uncharacterized protein</fullName>
    </submittedName>
</protein>
<name>X0T943_9ZZZZ</name>
<comment type="caution">
    <text evidence="1">The sequence shown here is derived from an EMBL/GenBank/DDBJ whole genome shotgun (WGS) entry which is preliminary data.</text>
</comment>
<feature type="non-terminal residue" evidence="1">
    <location>
        <position position="53"/>
    </location>
</feature>
<dbReference type="EMBL" id="BARS01011422">
    <property type="protein sequence ID" value="GAF89734.1"/>
    <property type="molecule type" value="Genomic_DNA"/>
</dbReference>